<organism evidence="1 2">
    <name type="scientific">Aequoribacter fuscus</name>
    <dbReference type="NCBI Taxonomy" id="2518989"/>
    <lineage>
        <taxon>Bacteria</taxon>
        <taxon>Pseudomonadati</taxon>
        <taxon>Pseudomonadota</taxon>
        <taxon>Gammaproteobacteria</taxon>
        <taxon>Cellvibrionales</taxon>
        <taxon>Halieaceae</taxon>
        <taxon>Aequoribacter</taxon>
    </lineage>
</organism>
<gene>
    <name evidence="1" type="ORF">IMCC3088_72</name>
</gene>
<reference evidence="1 2" key="1">
    <citation type="journal article" date="2011" name="J. Bacteriol.">
        <title>Genome sequence of strain IMCC3088, a proteorhodopsin-containing marine bacterium belonging to the OM60/NOR5 clade.</title>
        <authorList>
            <person name="Jang Y."/>
            <person name="Oh H.M."/>
            <person name="Kang I."/>
            <person name="Lee K."/>
            <person name="Yang S.J."/>
            <person name="Cho J.C."/>
        </authorList>
    </citation>
    <scope>NUCLEOTIDE SEQUENCE [LARGE SCALE GENOMIC DNA]</scope>
    <source>
        <strain evidence="1 2">IMCC3088</strain>
    </source>
</reference>
<sequence length="132" mass="14830">MHMQDALSVLQLAGEDKTSLPVESVEALAEIALYVDRRFAVWPRCQDTKVQSLELVGAGIDDDFIYVFQEMQLTGQLHELVFTSTLLQDIEPYAASFVNLLTPAGQFTYQFAQESPNQQPEVVHCVNTQLTH</sequence>
<dbReference type="EMBL" id="AEIG01000104">
    <property type="protein sequence ID" value="EGG28458.1"/>
    <property type="molecule type" value="Genomic_DNA"/>
</dbReference>
<proteinExistence type="predicted"/>
<dbReference type="InterPro" id="IPR046525">
    <property type="entry name" value="DUF6702"/>
</dbReference>
<evidence type="ECO:0000313" key="1">
    <source>
        <dbReference type="EMBL" id="EGG28458.1"/>
    </source>
</evidence>
<comment type="caution">
    <text evidence="1">The sequence shown here is derived from an EMBL/GenBank/DDBJ whole genome shotgun (WGS) entry which is preliminary data.</text>
</comment>
<accession>F3L5E1</accession>
<dbReference type="AlphaFoldDB" id="F3L5E1"/>
<dbReference type="Proteomes" id="UP000005615">
    <property type="component" value="Unassembled WGS sequence"/>
</dbReference>
<name>F3L5E1_9GAMM</name>
<evidence type="ECO:0000313" key="2">
    <source>
        <dbReference type="Proteomes" id="UP000005615"/>
    </source>
</evidence>
<keyword evidence="2" id="KW-1185">Reference proteome</keyword>
<dbReference type="Pfam" id="PF20420">
    <property type="entry name" value="DUF6702"/>
    <property type="match status" value="1"/>
</dbReference>
<protein>
    <submittedName>
        <fullName evidence="1">Uncharacterized protein</fullName>
    </submittedName>
</protein>